<dbReference type="OrthoDB" id="1305336at2759"/>
<name>A0A9J5WNZ6_SOLCO</name>
<accession>A0A9J5WNZ6</accession>
<proteinExistence type="predicted"/>
<keyword evidence="2" id="KW-1185">Reference proteome</keyword>
<dbReference type="AlphaFoldDB" id="A0A9J5WNZ6"/>
<dbReference type="Proteomes" id="UP000824120">
    <property type="component" value="Chromosome 11"/>
</dbReference>
<protein>
    <submittedName>
        <fullName evidence="1">Uncharacterized protein</fullName>
    </submittedName>
</protein>
<comment type="caution">
    <text evidence="1">The sequence shown here is derived from an EMBL/GenBank/DDBJ whole genome shotgun (WGS) entry which is preliminary data.</text>
</comment>
<reference evidence="1 2" key="1">
    <citation type="submission" date="2020-09" db="EMBL/GenBank/DDBJ databases">
        <title>De no assembly of potato wild relative species, Solanum commersonii.</title>
        <authorList>
            <person name="Cho K."/>
        </authorList>
    </citation>
    <scope>NUCLEOTIDE SEQUENCE [LARGE SCALE GENOMIC DNA]</scope>
    <source>
        <strain evidence="1">LZ3.2</strain>
        <tissue evidence="1">Leaf</tissue>
    </source>
</reference>
<evidence type="ECO:0000313" key="1">
    <source>
        <dbReference type="EMBL" id="KAG5576903.1"/>
    </source>
</evidence>
<organism evidence="1 2">
    <name type="scientific">Solanum commersonii</name>
    <name type="common">Commerson's wild potato</name>
    <name type="synonym">Commerson's nightshade</name>
    <dbReference type="NCBI Taxonomy" id="4109"/>
    <lineage>
        <taxon>Eukaryota</taxon>
        <taxon>Viridiplantae</taxon>
        <taxon>Streptophyta</taxon>
        <taxon>Embryophyta</taxon>
        <taxon>Tracheophyta</taxon>
        <taxon>Spermatophyta</taxon>
        <taxon>Magnoliopsida</taxon>
        <taxon>eudicotyledons</taxon>
        <taxon>Gunneridae</taxon>
        <taxon>Pentapetalae</taxon>
        <taxon>asterids</taxon>
        <taxon>lamiids</taxon>
        <taxon>Solanales</taxon>
        <taxon>Solanaceae</taxon>
        <taxon>Solanoideae</taxon>
        <taxon>Solaneae</taxon>
        <taxon>Solanum</taxon>
    </lineage>
</organism>
<sequence>MKRLGGDNDPKDNATPRKRCNTIESLKVEGSNVTDPTDIKEAIKSFYENLYKEIEVWRPELQLQQISCINEDEEEDNPYANINECWTSQGWDLIFGTFLNDWKVERVAKLLELLEKFSGITNGPGSLRWKHSKDGVFTYLGVHYAGRQQRPTNIYSCIATLQHKFESSSLVSQRQIGSWPSILLTC</sequence>
<gene>
    <name evidence="1" type="ORF">H5410_057037</name>
</gene>
<dbReference type="EMBL" id="JACXVP010000011">
    <property type="protein sequence ID" value="KAG5576903.1"/>
    <property type="molecule type" value="Genomic_DNA"/>
</dbReference>
<evidence type="ECO:0000313" key="2">
    <source>
        <dbReference type="Proteomes" id="UP000824120"/>
    </source>
</evidence>